<sequence length="98" mass="10517">MGKFDVLLKKGSITCERLWEQEGTHADMSGAERAAAPEHGDDPAGEPDRDGVGAPAAGRRGRHRGRSRSLPSAAPRPPPAGGRRRTHQDREGSRTQGR</sequence>
<dbReference type="Proteomes" id="UP000499080">
    <property type="component" value="Unassembled WGS sequence"/>
</dbReference>
<organism evidence="2 3">
    <name type="scientific">Araneus ventricosus</name>
    <name type="common">Orbweaver spider</name>
    <name type="synonym">Epeira ventricosa</name>
    <dbReference type="NCBI Taxonomy" id="182803"/>
    <lineage>
        <taxon>Eukaryota</taxon>
        <taxon>Metazoa</taxon>
        <taxon>Ecdysozoa</taxon>
        <taxon>Arthropoda</taxon>
        <taxon>Chelicerata</taxon>
        <taxon>Arachnida</taxon>
        <taxon>Araneae</taxon>
        <taxon>Araneomorphae</taxon>
        <taxon>Entelegynae</taxon>
        <taxon>Araneoidea</taxon>
        <taxon>Araneidae</taxon>
        <taxon>Araneus</taxon>
    </lineage>
</organism>
<feature type="compositionally biased region" description="Basic and acidic residues" evidence="1">
    <location>
        <begin position="35"/>
        <end position="51"/>
    </location>
</feature>
<protein>
    <submittedName>
        <fullName evidence="2">Uncharacterized protein</fullName>
    </submittedName>
</protein>
<gene>
    <name evidence="2" type="ORF">AVEN_214337_1</name>
</gene>
<proteinExistence type="predicted"/>
<evidence type="ECO:0000256" key="1">
    <source>
        <dbReference type="SAM" id="MobiDB-lite"/>
    </source>
</evidence>
<dbReference type="AlphaFoldDB" id="A0A4Y2HZG2"/>
<keyword evidence="3" id="KW-1185">Reference proteome</keyword>
<evidence type="ECO:0000313" key="3">
    <source>
        <dbReference type="Proteomes" id="UP000499080"/>
    </source>
</evidence>
<reference evidence="2 3" key="1">
    <citation type="journal article" date="2019" name="Sci. Rep.">
        <title>Orb-weaving spider Araneus ventricosus genome elucidates the spidroin gene catalogue.</title>
        <authorList>
            <person name="Kono N."/>
            <person name="Nakamura H."/>
            <person name="Ohtoshi R."/>
            <person name="Moran D.A.P."/>
            <person name="Shinohara A."/>
            <person name="Yoshida Y."/>
            <person name="Fujiwara M."/>
            <person name="Mori M."/>
            <person name="Tomita M."/>
            <person name="Arakawa K."/>
        </authorList>
    </citation>
    <scope>NUCLEOTIDE SEQUENCE [LARGE SCALE GENOMIC DNA]</scope>
</reference>
<feature type="compositionally biased region" description="Basic and acidic residues" evidence="1">
    <location>
        <begin position="88"/>
        <end position="98"/>
    </location>
</feature>
<feature type="region of interest" description="Disordered" evidence="1">
    <location>
        <begin position="20"/>
        <end position="98"/>
    </location>
</feature>
<evidence type="ECO:0000313" key="2">
    <source>
        <dbReference type="EMBL" id="GBM70750.1"/>
    </source>
</evidence>
<comment type="caution">
    <text evidence="2">The sequence shown here is derived from an EMBL/GenBank/DDBJ whole genome shotgun (WGS) entry which is preliminary data.</text>
</comment>
<dbReference type="EMBL" id="BGPR01002271">
    <property type="protein sequence ID" value="GBM70750.1"/>
    <property type="molecule type" value="Genomic_DNA"/>
</dbReference>
<accession>A0A4Y2HZG2</accession>
<name>A0A4Y2HZG2_ARAVE</name>